<sequence>MAQINLVSYDLKGIKESFANWVSNLSPEDTPFTSSIGKEAITNKLFQWQTDRLAGTDASNAVIEGSDVGDSPFTGGTTLHKSNTQILRKVVKVSDTANSLANYGRGKELQYQMEKAGREIKRDLEAIHLSKTQTPSAGATGSNVNPNTGAQPSPSHFGPRMDVFLTLIAGLNV</sequence>
<feature type="non-terminal residue" evidence="2">
    <location>
        <position position="173"/>
    </location>
</feature>
<dbReference type="RefSeq" id="WP_259543040.1">
    <property type="nucleotide sequence ID" value="NZ_JANLCJ010000221.1"/>
</dbReference>
<keyword evidence="3" id="KW-1185">Reference proteome</keyword>
<reference evidence="2" key="1">
    <citation type="submission" date="2022-08" db="EMBL/GenBank/DDBJ databases">
        <authorList>
            <person name="Deng Y."/>
            <person name="Han X.-F."/>
            <person name="Zhang Y.-Q."/>
        </authorList>
    </citation>
    <scope>NUCLEOTIDE SEQUENCE</scope>
    <source>
        <strain evidence="2">CPCC 203386</strain>
    </source>
</reference>
<comment type="caution">
    <text evidence="2">The sequence shown here is derived from an EMBL/GenBank/DDBJ whole genome shotgun (WGS) entry which is preliminary data.</text>
</comment>
<gene>
    <name evidence="2" type="ORF">N1032_24245</name>
</gene>
<feature type="region of interest" description="Disordered" evidence="1">
    <location>
        <begin position="132"/>
        <end position="157"/>
    </location>
</feature>
<dbReference type="Proteomes" id="UP001165586">
    <property type="component" value="Unassembled WGS sequence"/>
</dbReference>
<evidence type="ECO:0000313" key="3">
    <source>
        <dbReference type="Proteomes" id="UP001165586"/>
    </source>
</evidence>
<evidence type="ECO:0000256" key="1">
    <source>
        <dbReference type="SAM" id="MobiDB-lite"/>
    </source>
</evidence>
<evidence type="ECO:0000313" key="2">
    <source>
        <dbReference type="EMBL" id="MCS5736846.1"/>
    </source>
</evidence>
<dbReference type="InterPro" id="IPR035198">
    <property type="entry name" value="SU10_MCP"/>
</dbReference>
<name>A0ABT2HA57_9MICO</name>
<protein>
    <submittedName>
        <fullName evidence="2">DUF5309 domain-containing protein</fullName>
    </submittedName>
</protein>
<proteinExistence type="predicted"/>
<feature type="compositionally biased region" description="Polar residues" evidence="1">
    <location>
        <begin position="132"/>
        <end position="154"/>
    </location>
</feature>
<dbReference type="Pfam" id="PF17236">
    <property type="entry name" value="SU10_MCP"/>
    <property type="match status" value="1"/>
</dbReference>
<organism evidence="2 3">
    <name type="scientific">Herbiconiux daphne</name>
    <dbReference type="NCBI Taxonomy" id="2970914"/>
    <lineage>
        <taxon>Bacteria</taxon>
        <taxon>Bacillati</taxon>
        <taxon>Actinomycetota</taxon>
        <taxon>Actinomycetes</taxon>
        <taxon>Micrococcales</taxon>
        <taxon>Microbacteriaceae</taxon>
        <taxon>Herbiconiux</taxon>
    </lineage>
</organism>
<accession>A0ABT2HA57</accession>
<dbReference type="EMBL" id="JANLCJ010000221">
    <property type="protein sequence ID" value="MCS5736846.1"/>
    <property type="molecule type" value="Genomic_DNA"/>
</dbReference>